<evidence type="ECO:0000313" key="2">
    <source>
        <dbReference type="Proteomes" id="UP001144256"/>
    </source>
</evidence>
<gene>
    <name evidence="1" type="ORF">SH1V18_16810</name>
</gene>
<protein>
    <recommendedName>
        <fullName evidence="3">DUF2313 domain-containing protein</fullName>
    </recommendedName>
</protein>
<dbReference type="RefSeq" id="WP_281814516.1">
    <property type="nucleotide sequence ID" value="NZ_BRLB01000003.1"/>
</dbReference>
<comment type="caution">
    <text evidence="1">The sequence shown here is derived from an EMBL/GenBank/DDBJ whole genome shotgun (WGS) entry which is preliminary data.</text>
</comment>
<dbReference type="Pfam" id="PF10076">
    <property type="entry name" value="Phage_Mu_Gp48"/>
    <property type="match status" value="1"/>
</dbReference>
<organism evidence="1 2">
    <name type="scientific">Vallitalea longa</name>
    <dbReference type="NCBI Taxonomy" id="2936439"/>
    <lineage>
        <taxon>Bacteria</taxon>
        <taxon>Bacillati</taxon>
        <taxon>Bacillota</taxon>
        <taxon>Clostridia</taxon>
        <taxon>Lachnospirales</taxon>
        <taxon>Vallitaleaceae</taxon>
        <taxon>Vallitalea</taxon>
    </lineage>
</organism>
<dbReference type="AlphaFoldDB" id="A0A9W5YB13"/>
<name>A0A9W5YB13_9FIRM</name>
<accession>A0A9W5YB13</accession>
<dbReference type="InterPro" id="IPR018755">
    <property type="entry name" value="Phage_Mu_Gp48"/>
</dbReference>
<dbReference type="EMBL" id="BRLB01000003">
    <property type="protein sequence ID" value="GKX29201.1"/>
    <property type="molecule type" value="Genomic_DNA"/>
</dbReference>
<reference evidence="1" key="1">
    <citation type="submission" date="2022-06" db="EMBL/GenBank/DDBJ databases">
        <title>Vallitalea longa sp. nov., an anaerobic bacterium isolated from marine sediment.</title>
        <authorList>
            <person name="Hirano S."/>
            <person name="Terahara T."/>
            <person name="Mori K."/>
            <person name="Hamada M."/>
            <person name="Matsumoto R."/>
            <person name="Kobayashi T."/>
        </authorList>
    </citation>
    <scope>NUCLEOTIDE SEQUENCE</scope>
    <source>
        <strain evidence="1">SH18-1</strain>
    </source>
</reference>
<proteinExistence type="predicted"/>
<evidence type="ECO:0000313" key="1">
    <source>
        <dbReference type="EMBL" id="GKX29201.1"/>
    </source>
</evidence>
<evidence type="ECO:0008006" key="3">
    <source>
        <dbReference type="Google" id="ProtNLM"/>
    </source>
</evidence>
<keyword evidence="2" id="KW-1185">Reference proteome</keyword>
<dbReference type="Proteomes" id="UP001144256">
    <property type="component" value="Unassembled WGS sequence"/>
</dbReference>
<sequence>MSYGESIYGISKYGQEQEKEKDISIYTPDLIRYLPPFLHNVREIITLEKTSADEVGALKYEIEDVINQFFINTATWGLDLWESELGLMTDPSKPYSLRREIIIAKIRGAGTTTKQLIKNVAVAYSGGEVDVIEYPDEYRFEIQFIGIKGIPLNMAGLIKSIEDIKPAHLTYSFKYTYTVWNMLSDLNWQQANNKTWNEIKVYE</sequence>